<dbReference type="EMBL" id="CP039345">
    <property type="protein sequence ID" value="QCD79071.1"/>
    <property type="molecule type" value="Genomic_DNA"/>
</dbReference>
<evidence type="ECO:0000313" key="4">
    <source>
        <dbReference type="Proteomes" id="UP000501690"/>
    </source>
</evidence>
<dbReference type="InterPro" id="IPR058331">
    <property type="entry name" value="DUF8018"/>
</dbReference>
<feature type="domain" description="DUF8018" evidence="2">
    <location>
        <begin position="54"/>
        <end position="97"/>
    </location>
</feature>
<dbReference type="Proteomes" id="UP000501690">
    <property type="component" value="Linkage Group LG1"/>
</dbReference>
<name>A0A4D6KX29_VIGUN</name>
<evidence type="ECO:0000256" key="1">
    <source>
        <dbReference type="SAM" id="MobiDB-lite"/>
    </source>
</evidence>
<dbReference type="InterPro" id="IPR052694">
    <property type="entry name" value="Mt_uS3-like"/>
</dbReference>
<evidence type="ECO:0000313" key="3">
    <source>
        <dbReference type="EMBL" id="QCD79071.1"/>
    </source>
</evidence>
<keyword evidence="4" id="KW-1185">Reference proteome</keyword>
<evidence type="ECO:0000259" key="2">
    <source>
        <dbReference type="Pfam" id="PF26057"/>
    </source>
</evidence>
<dbReference type="PANTHER" id="PTHR35289">
    <property type="entry name" value="TRANSMEMBRANE PROTEIN"/>
    <property type="match status" value="1"/>
</dbReference>
<dbReference type="Pfam" id="PF26057">
    <property type="entry name" value="DUF8018"/>
    <property type="match status" value="1"/>
</dbReference>
<organism evidence="3 4">
    <name type="scientific">Vigna unguiculata</name>
    <name type="common">Cowpea</name>
    <dbReference type="NCBI Taxonomy" id="3917"/>
    <lineage>
        <taxon>Eukaryota</taxon>
        <taxon>Viridiplantae</taxon>
        <taxon>Streptophyta</taxon>
        <taxon>Embryophyta</taxon>
        <taxon>Tracheophyta</taxon>
        <taxon>Spermatophyta</taxon>
        <taxon>Magnoliopsida</taxon>
        <taxon>eudicotyledons</taxon>
        <taxon>Gunneridae</taxon>
        <taxon>Pentapetalae</taxon>
        <taxon>rosids</taxon>
        <taxon>fabids</taxon>
        <taxon>Fabales</taxon>
        <taxon>Fabaceae</taxon>
        <taxon>Papilionoideae</taxon>
        <taxon>50 kb inversion clade</taxon>
        <taxon>NPAAA clade</taxon>
        <taxon>indigoferoid/millettioid clade</taxon>
        <taxon>Phaseoleae</taxon>
        <taxon>Vigna</taxon>
    </lineage>
</organism>
<protein>
    <recommendedName>
        <fullName evidence="2">DUF8018 domain-containing protein</fullName>
    </recommendedName>
</protein>
<dbReference type="AlphaFoldDB" id="A0A4D6KX29"/>
<sequence>MVEDSASSGRSISTSSVNQPLPGEQAMGPANPVASGEAEAGPSHVVPFPYDEKEVIGGDSVRSLQNRLLAKYDSPSAHEITMARIEAEDLMEVKVEIG</sequence>
<reference evidence="3 4" key="1">
    <citation type="submission" date="2019-04" db="EMBL/GenBank/DDBJ databases">
        <title>An improved genome assembly and genetic linkage map for asparagus bean, Vigna unguiculata ssp. sesquipedialis.</title>
        <authorList>
            <person name="Xia Q."/>
            <person name="Zhang R."/>
            <person name="Dong Y."/>
        </authorList>
    </citation>
    <scope>NUCLEOTIDE SEQUENCE [LARGE SCALE GENOMIC DNA]</scope>
    <source>
        <tissue evidence="3">Leaf</tissue>
    </source>
</reference>
<proteinExistence type="predicted"/>
<feature type="region of interest" description="Disordered" evidence="1">
    <location>
        <begin position="1"/>
        <end position="48"/>
    </location>
</feature>
<dbReference type="PANTHER" id="PTHR35289:SF1">
    <property type="entry name" value="ATP SYNTHASE 9 MITOCHONDRIAL-RELATED"/>
    <property type="match status" value="1"/>
</dbReference>
<accession>A0A4D6KX29</accession>
<feature type="compositionally biased region" description="Low complexity" evidence="1">
    <location>
        <begin position="1"/>
        <end position="16"/>
    </location>
</feature>
<gene>
    <name evidence="3" type="ORF">DEO72_LG1g2709</name>
</gene>